<gene>
    <name evidence="22" type="ORF">GCM10009111_11650</name>
</gene>
<keyword evidence="11" id="KW-0479">Metal-binding</keyword>
<keyword evidence="16 21" id="KW-1133">Transmembrane helix</keyword>
<reference evidence="22 23" key="1">
    <citation type="journal article" date="2019" name="Int. J. Syst. Evol. Microbiol.">
        <title>The Global Catalogue of Microorganisms (GCM) 10K type strain sequencing project: providing services to taxonomists for standard genome sequencing and annotation.</title>
        <authorList>
            <consortium name="The Broad Institute Genomics Platform"/>
            <consortium name="The Broad Institute Genome Sequencing Center for Infectious Disease"/>
            <person name="Wu L."/>
            <person name="Ma J."/>
        </authorList>
    </citation>
    <scope>NUCLEOTIDE SEQUENCE [LARGE SCALE GENOMIC DNA]</scope>
    <source>
        <strain evidence="22 23">JCM 15608</strain>
    </source>
</reference>
<dbReference type="InterPro" id="IPR033718">
    <property type="entry name" value="DAGK_prok"/>
</dbReference>
<evidence type="ECO:0000256" key="10">
    <source>
        <dbReference type="ARBA" id="ARBA00022692"/>
    </source>
</evidence>
<evidence type="ECO:0000313" key="22">
    <source>
        <dbReference type="EMBL" id="GAA0814578.1"/>
    </source>
</evidence>
<evidence type="ECO:0000256" key="16">
    <source>
        <dbReference type="ARBA" id="ARBA00022989"/>
    </source>
</evidence>
<proteinExistence type="inferred from homology"/>
<dbReference type="PANTHER" id="PTHR34299">
    <property type="entry name" value="DIACYLGLYCEROL KINASE"/>
    <property type="match status" value="1"/>
</dbReference>
<evidence type="ECO:0000256" key="19">
    <source>
        <dbReference type="ARBA" id="ARBA00023209"/>
    </source>
</evidence>
<dbReference type="CDD" id="cd14264">
    <property type="entry name" value="DAGK_IM"/>
    <property type="match status" value="1"/>
</dbReference>
<comment type="caution">
    <text evidence="22">The sequence shown here is derived from an EMBL/GenBank/DDBJ whole genome shotgun (WGS) entry which is preliminary data.</text>
</comment>
<dbReference type="PROSITE" id="PS01069">
    <property type="entry name" value="DAGK_PROKAR"/>
    <property type="match status" value="1"/>
</dbReference>
<evidence type="ECO:0000256" key="4">
    <source>
        <dbReference type="ARBA" id="ARBA00012133"/>
    </source>
</evidence>
<evidence type="ECO:0000256" key="11">
    <source>
        <dbReference type="ARBA" id="ARBA00022723"/>
    </source>
</evidence>
<dbReference type="Gene3D" id="1.10.287.3610">
    <property type="match status" value="1"/>
</dbReference>
<dbReference type="EC" id="2.7.1.107" evidence="4 21"/>
<feature type="transmembrane region" description="Helical" evidence="21">
    <location>
        <begin position="60"/>
        <end position="79"/>
    </location>
</feature>
<evidence type="ECO:0000256" key="18">
    <source>
        <dbReference type="ARBA" id="ARBA00023136"/>
    </source>
</evidence>
<organism evidence="22 23">
    <name type="scientific">Colwellia asteriadis</name>
    <dbReference type="NCBI Taxonomy" id="517723"/>
    <lineage>
        <taxon>Bacteria</taxon>
        <taxon>Pseudomonadati</taxon>
        <taxon>Pseudomonadota</taxon>
        <taxon>Gammaproteobacteria</taxon>
        <taxon>Alteromonadales</taxon>
        <taxon>Colwelliaceae</taxon>
        <taxon>Colwellia</taxon>
    </lineage>
</organism>
<evidence type="ECO:0000256" key="13">
    <source>
        <dbReference type="ARBA" id="ARBA00022777"/>
    </source>
</evidence>
<comment type="function">
    <text evidence="21">Catalyzes the ATP-dependent phosphorylation of sn-l,2-diacylglycerol (DAG) to phosphatidic acid. Involved in the recycling of diacylglycerol produced as a by-product during membrane-derived oligosaccharide (MDO) biosynthesis.</text>
</comment>
<evidence type="ECO:0000256" key="1">
    <source>
        <dbReference type="ARBA" id="ARBA00001946"/>
    </source>
</evidence>
<keyword evidence="12 21" id="KW-0547">Nucleotide-binding</keyword>
<keyword evidence="15" id="KW-0460">Magnesium</keyword>
<keyword evidence="23" id="KW-1185">Reference proteome</keyword>
<keyword evidence="13 21" id="KW-0418">Kinase</keyword>
<comment type="cofactor">
    <cofactor evidence="1">
        <name>Mg(2+)</name>
        <dbReference type="ChEBI" id="CHEBI:18420"/>
    </cofactor>
</comment>
<dbReference type="GO" id="GO:0016301">
    <property type="term" value="F:kinase activity"/>
    <property type="evidence" value="ECO:0007669"/>
    <property type="project" value="UniProtKB-KW"/>
</dbReference>
<name>A0ABN1L556_9GAMM</name>
<evidence type="ECO:0000256" key="12">
    <source>
        <dbReference type="ARBA" id="ARBA00022741"/>
    </source>
</evidence>
<keyword evidence="18 21" id="KW-0472">Membrane</keyword>
<dbReference type="InterPro" id="IPR036945">
    <property type="entry name" value="DAGK_sf"/>
</dbReference>
<keyword evidence="9 21" id="KW-0808">Transferase</keyword>
<evidence type="ECO:0000256" key="21">
    <source>
        <dbReference type="RuleBase" id="RU363065"/>
    </source>
</evidence>
<feature type="transmembrane region" description="Helical" evidence="21">
    <location>
        <begin position="100"/>
        <end position="119"/>
    </location>
</feature>
<evidence type="ECO:0000256" key="15">
    <source>
        <dbReference type="ARBA" id="ARBA00022842"/>
    </source>
</evidence>
<evidence type="ECO:0000256" key="5">
    <source>
        <dbReference type="ARBA" id="ARBA00017575"/>
    </source>
</evidence>
<keyword evidence="20 21" id="KW-1208">Phospholipid metabolism</keyword>
<evidence type="ECO:0000256" key="20">
    <source>
        <dbReference type="ARBA" id="ARBA00023264"/>
    </source>
</evidence>
<keyword evidence="6" id="KW-1003">Cell membrane</keyword>
<evidence type="ECO:0000256" key="7">
    <source>
        <dbReference type="ARBA" id="ARBA00022516"/>
    </source>
</evidence>
<keyword evidence="7" id="KW-0444">Lipid biosynthesis</keyword>
<accession>A0ABN1L556</accession>
<keyword evidence="14 21" id="KW-0067">ATP-binding</keyword>
<dbReference type="Pfam" id="PF01219">
    <property type="entry name" value="DAGK_prokar"/>
    <property type="match status" value="1"/>
</dbReference>
<keyword evidence="8 21" id="KW-0997">Cell inner membrane</keyword>
<keyword evidence="17 21" id="KW-0443">Lipid metabolism</keyword>
<dbReference type="InterPro" id="IPR000829">
    <property type="entry name" value="DAGK"/>
</dbReference>
<evidence type="ECO:0000256" key="2">
    <source>
        <dbReference type="ARBA" id="ARBA00004429"/>
    </source>
</evidence>
<evidence type="ECO:0000256" key="6">
    <source>
        <dbReference type="ARBA" id="ARBA00022475"/>
    </source>
</evidence>
<dbReference type="EMBL" id="BAAAFA010000003">
    <property type="protein sequence ID" value="GAA0814578.1"/>
    <property type="molecule type" value="Genomic_DNA"/>
</dbReference>
<evidence type="ECO:0000256" key="9">
    <source>
        <dbReference type="ARBA" id="ARBA00022679"/>
    </source>
</evidence>
<evidence type="ECO:0000313" key="23">
    <source>
        <dbReference type="Proteomes" id="UP001500021"/>
    </source>
</evidence>
<comment type="subcellular location">
    <subcellularLocation>
        <location evidence="2 21">Cell inner membrane</location>
        <topology evidence="2 21">Multi-pass membrane protein</topology>
    </subcellularLocation>
</comment>
<evidence type="ECO:0000256" key="14">
    <source>
        <dbReference type="ARBA" id="ARBA00022840"/>
    </source>
</evidence>
<dbReference type="PANTHER" id="PTHR34299:SF1">
    <property type="entry name" value="DIACYLGLYCEROL KINASE"/>
    <property type="match status" value="1"/>
</dbReference>
<evidence type="ECO:0000256" key="17">
    <source>
        <dbReference type="ARBA" id="ARBA00023098"/>
    </source>
</evidence>
<protein>
    <recommendedName>
        <fullName evidence="5 21">Diacylglycerol kinase</fullName>
        <ecNumber evidence="4 21">2.7.1.107</ecNumber>
    </recommendedName>
</protein>
<sequence length="121" mass="13596">MFDNKNKPKGLKRIYLATLNSTRAFKWLLKNEAAFRQELMLLICSIPLTFLFKITLKEQLILIISVLFIIFTEIINTAIEAIVDRIGLEIHPLSGLAKDLGSAAVLICILISSGVWVIILL</sequence>
<comment type="catalytic activity">
    <reaction evidence="21">
        <text>a 1,2-diacyl-sn-glycerol + ATP = a 1,2-diacyl-sn-glycero-3-phosphate + ADP + H(+)</text>
        <dbReference type="Rhea" id="RHEA:10272"/>
        <dbReference type="ChEBI" id="CHEBI:15378"/>
        <dbReference type="ChEBI" id="CHEBI:17815"/>
        <dbReference type="ChEBI" id="CHEBI:30616"/>
        <dbReference type="ChEBI" id="CHEBI:58608"/>
        <dbReference type="ChEBI" id="CHEBI:456216"/>
        <dbReference type="EC" id="2.7.1.107"/>
    </reaction>
</comment>
<keyword evidence="19" id="KW-0594">Phospholipid biosynthesis</keyword>
<keyword evidence="10 21" id="KW-0812">Transmembrane</keyword>
<comment type="caution">
    <text evidence="21">Lacks conserved residue(s) required for the propagation of feature annotation.</text>
</comment>
<evidence type="ECO:0000256" key="8">
    <source>
        <dbReference type="ARBA" id="ARBA00022519"/>
    </source>
</evidence>
<comment type="similarity">
    <text evidence="3 21">Belongs to the bacterial diacylglycerol kinase family.</text>
</comment>
<dbReference type="RefSeq" id="WP_343816126.1">
    <property type="nucleotide sequence ID" value="NZ_BAAAFA010000003.1"/>
</dbReference>
<dbReference type="Proteomes" id="UP001500021">
    <property type="component" value="Unassembled WGS sequence"/>
</dbReference>
<evidence type="ECO:0000256" key="3">
    <source>
        <dbReference type="ARBA" id="ARBA00005967"/>
    </source>
</evidence>